<dbReference type="AlphaFoldDB" id="A0A1G1Z9K1"/>
<name>A0A1G1Z9K1_9BACT</name>
<sequence length="117" mass="13501">MQVLFCPIYLTRKPSRKLPREVFQRGLYDAVTSVQEKVDDYSSKGRILCNPPQARIKFHPPSGRLVVKFLVQYDDPPEQPFFGKLFGFFDEELKRVPGVTRVVVGESRLTGAWLWGK</sequence>
<dbReference type="EMBL" id="MHJC01000025">
    <property type="protein sequence ID" value="OGY61325.1"/>
    <property type="molecule type" value="Genomic_DNA"/>
</dbReference>
<organism evidence="1 2">
    <name type="scientific">Candidatus Colwellbacteria bacterium RIFCSPLOWO2_12_FULL_44_13</name>
    <dbReference type="NCBI Taxonomy" id="1797694"/>
    <lineage>
        <taxon>Bacteria</taxon>
        <taxon>Candidatus Colwelliibacteriota</taxon>
    </lineage>
</organism>
<comment type="caution">
    <text evidence="1">The sequence shown here is derived from an EMBL/GenBank/DDBJ whole genome shotgun (WGS) entry which is preliminary data.</text>
</comment>
<evidence type="ECO:0000313" key="2">
    <source>
        <dbReference type="Proteomes" id="UP000176976"/>
    </source>
</evidence>
<protein>
    <submittedName>
        <fullName evidence="1">Uncharacterized protein</fullName>
    </submittedName>
</protein>
<evidence type="ECO:0000313" key="1">
    <source>
        <dbReference type="EMBL" id="OGY61325.1"/>
    </source>
</evidence>
<dbReference type="Proteomes" id="UP000176976">
    <property type="component" value="Unassembled WGS sequence"/>
</dbReference>
<accession>A0A1G1Z9K1</accession>
<reference evidence="1 2" key="1">
    <citation type="journal article" date="2016" name="Nat. Commun.">
        <title>Thousands of microbial genomes shed light on interconnected biogeochemical processes in an aquifer system.</title>
        <authorList>
            <person name="Anantharaman K."/>
            <person name="Brown C.T."/>
            <person name="Hug L.A."/>
            <person name="Sharon I."/>
            <person name="Castelle C.J."/>
            <person name="Probst A.J."/>
            <person name="Thomas B.C."/>
            <person name="Singh A."/>
            <person name="Wilkins M.J."/>
            <person name="Karaoz U."/>
            <person name="Brodie E.L."/>
            <person name="Williams K.H."/>
            <person name="Hubbard S.S."/>
            <person name="Banfield J.F."/>
        </authorList>
    </citation>
    <scope>NUCLEOTIDE SEQUENCE [LARGE SCALE GENOMIC DNA]</scope>
</reference>
<gene>
    <name evidence="1" type="ORF">A3H06_01370</name>
</gene>
<proteinExistence type="predicted"/>